<keyword evidence="1" id="KW-0812">Transmembrane</keyword>
<name>A0A7C8KTX7_9BACI</name>
<dbReference type="RefSeq" id="WP_153405207.1">
    <property type="nucleotide sequence ID" value="NZ_ML762435.1"/>
</dbReference>
<comment type="caution">
    <text evidence="3">The sequence shown here is derived from an EMBL/GenBank/DDBJ whole genome shotgun (WGS) entry which is preliminary data.</text>
</comment>
<dbReference type="Pfam" id="PF05569">
    <property type="entry name" value="Peptidase_M56"/>
    <property type="match status" value="1"/>
</dbReference>
<evidence type="ECO:0000256" key="1">
    <source>
        <dbReference type="SAM" id="Phobius"/>
    </source>
</evidence>
<dbReference type="AlphaFoldDB" id="A0A7C8KTX7"/>
<dbReference type="EMBL" id="WEID01000073">
    <property type="protein sequence ID" value="KAB8129918.1"/>
    <property type="molecule type" value="Genomic_DNA"/>
</dbReference>
<dbReference type="CDD" id="cd07341">
    <property type="entry name" value="M56_BlaR1_MecR1_like"/>
    <property type="match status" value="1"/>
</dbReference>
<feature type="transmembrane region" description="Helical" evidence="1">
    <location>
        <begin position="45"/>
        <end position="64"/>
    </location>
</feature>
<sequence length="383" mass="44202">MMSEWLKELVALSIAGSAVLLLSILITYITKSSLAARWHYWNRKISLFFFLMPISLILSLYTFFKDQPFDMSIGSQLEVHQLTLSLPFVQILFAIWITGVIMKSGWALYTYSKIKKEMTASIYTMPKNHEIQQLITRNMKIPTTIQLAFDKKNRSPVLFGIRKPTIIIPLYKIPDDELAMIIKHEMTHFKKKDLWVRRTMLIATIIHWYNPLIYLLQKEIYTWSELSCDEDVVMEMAHNERKKYGETILNMMGRANKQSNSYFMGSFFSTNQISLKRRLMKMLKVKKMSKMAMAISFITILGIGSIGLGGAIFAKQFTPPVSEELDENYVATASISGEEPTEAEGGFSELISVKLSDEPRFPKEDWKKILKQIENGEVILEEE</sequence>
<dbReference type="Proteomes" id="UP000480246">
    <property type="component" value="Unassembled WGS sequence"/>
</dbReference>
<keyword evidence="1" id="KW-1133">Transmembrane helix</keyword>
<dbReference type="PANTHER" id="PTHR34978">
    <property type="entry name" value="POSSIBLE SENSOR-TRANSDUCER PROTEIN BLAR"/>
    <property type="match status" value="1"/>
</dbReference>
<evidence type="ECO:0000313" key="3">
    <source>
        <dbReference type="EMBL" id="KAB8129918.1"/>
    </source>
</evidence>
<feature type="transmembrane region" description="Helical" evidence="1">
    <location>
        <begin position="12"/>
        <end position="29"/>
    </location>
</feature>
<protein>
    <submittedName>
        <fullName evidence="3">M56 family metallopeptidase</fullName>
    </submittedName>
</protein>
<dbReference type="InterPro" id="IPR052173">
    <property type="entry name" value="Beta-lactam_resp_regulator"/>
</dbReference>
<proteinExistence type="predicted"/>
<evidence type="ECO:0000313" key="4">
    <source>
        <dbReference type="Proteomes" id="UP000480246"/>
    </source>
</evidence>
<feature type="domain" description="Peptidase M56" evidence="2">
    <location>
        <begin position="8"/>
        <end position="280"/>
    </location>
</feature>
<keyword evidence="1" id="KW-0472">Membrane</keyword>
<dbReference type="InterPro" id="IPR008756">
    <property type="entry name" value="Peptidase_M56"/>
</dbReference>
<reference evidence="3 4" key="1">
    <citation type="submission" date="2019-10" db="EMBL/GenBank/DDBJ databases">
        <title>Gracilibacillus sp. nov. isolated from rice seeds.</title>
        <authorList>
            <person name="He S."/>
        </authorList>
    </citation>
    <scope>NUCLEOTIDE SEQUENCE [LARGE SCALE GENOMIC DNA]</scope>
    <source>
        <strain evidence="3 4">TD8</strain>
    </source>
</reference>
<dbReference type="OrthoDB" id="9770467at2"/>
<feature type="transmembrane region" description="Helical" evidence="1">
    <location>
        <begin position="291"/>
        <end position="314"/>
    </location>
</feature>
<feature type="transmembrane region" description="Helical" evidence="1">
    <location>
        <begin position="84"/>
        <end position="109"/>
    </location>
</feature>
<organism evidence="3 4">
    <name type="scientific">Gracilibacillus oryzae</name>
    <dbReference type="NCBI Taxonomy" id="1672701"/>
    <lineage>
        <taxon>Bacteria</taxon>
        <taxon>Bacillati</taxon>
        <taxon>Bacillota</taxon>
        <taxon>Bacilli</taxon>
        <taxon>Bacillales</taxon>
        <taxon>Bacillaceae</taxon>
        <taxon>Gracilibacillus</taxon>
    </lineage>
</organism>
<keyword evidence="4" id="KW-1185">Reference proteome</keyword>
<dbReference type="PANTHER" id="PTHR34978:SF3">
    <property type="entry name" value="SLR0241 PROTEIN"/>
    <property type="match status" value="1"/>
</dbReference>
<accession>A0A7C8KTX7</accession>
<gene>
    <name evidence="3" type="ORF">F9U64_14860</name>
</gene>
<evidence type="ECO:0000259" key="2">
    <source>
        <dbReference type="Pfam" id="PF05569"/>
    </source>
</evidence>